<keyword evidence="15" id="KW-0966">Cell projection</keyword>
<dbReference type="InterPro" id="IPR043160">
    <property type="entry name" value="Dynein_C_barrel"/>
</dbReference>
<evidence type="ECO:0000256" key="17">
    <source>
        <dbReference type="SAM" id="MobiDB-lite"/>
    </source>
</evidence>
<evidence type="ECO:0000256" key="5">
    <source>
        <dbReference type="ARBA" id="ARBA00022737"/>
    </source>
</evidence>
<dbReference type="Gene3D" id="1.20.1270.280">
    <property type="match status" value="1"/>
</dbReference>
<dbReference type="InterPro" id="IPR026983">
    <property type="entry name" value="DHC"/>
</dbReference>
<dbReference type="Gene3D" id="1.10.472.130">
    <property type="match status" value="1"/>
</dbReference>
<keyword evidence="8" id="KW-0067">ATP-binding</keyword>
<keyword evidence="10" id="KW-0243">Dynein</keyword>
<dbReference type="Gene3D" id="3.40.50.300">
    <property type="entry name" value="P-loop containing nucleotide triphosphate hydrolases"/>
    <property type="match status" value="5"/>
</dbReference>
<dbReference type="InterPro" id="IPR035699">
    <property type="entry name" value="AAA_6"/>
</dbReference>
<dbReference type="FunFam" id="1.10.8.710:FF:000003">
    <property type="entry name" value="Dynein axonemal heavy chain 5"/>
    <property type="match status" value="1"/>
</dbReference>
<dbReference type="GO" id="GO:0007018">
    <property type="term" value="P:microtubule-based movement"/>
    <property type="evidence" value="ECO:0007669"/>
    <property type="project" value="InterPro"/>
</dbReference>
<dbReference type="InterPro" id="IPR042222">
    <property type="entry name" value="Dynein_2_N"/>
</dbReference>
<keyword evidence="4" id="KW-0493">Microtubule</keyword>
<proteinExistence type="inferred from homology"/>
<dbReference type="Pfam" id="PF12780">
    <property type="entry name" value="AAA_8"/>
    <property type="match status" value="1"/>
</dbReference>
<keyword evidence="20" id="KW-1185">Reference proteome</keyword>
<dbReference type="GO" id="GO:0045505">
    <property type="term" value="F:dynein intermediate chain binding"/>
    <property type="evidence" value="ECO:0007669"/>
    <property type="project" value="InterPro"/>
</dbReference>
<dbReference type="Gene3D" id="1.20.920.20">
    <property type="match status" value="1"/>
</dbReference>
<evidence type="ECO:0000256" key="4">
    <source>
        <dbReference type="ARBA" id="ARBA00022701"/>
    </source>
</evidence>
<evidence type="ECO:0000256" key="3">
    <source>
        <dbReference type="ARBA" id="ARBA00022490"/>
    </source>
</evidence>
<dbReference type="Pfam" id="PF18198">
    <property type="entry name" value="AAA_lid_11"/>
    <property type="match status" value="1"/>
</dbReference>
<dbReference type="FunFam" id="3.40.50.300:FF:001386">
    <property type="entry name" value="Dynein heavy chain, putative"/>
    <property type="match status" value="1"/>
</dbReference>
<dbReference type="Pfam" id="PF12781">
    <property type="entry name" value="AAA_9"/>
    <property type="match status" value="1"/>
</dbReference>
<dbReference type="FunFam" id="1.20.920.20:FF:000001">
    <property type="entry name" value="dynein heavy chain 2, axonemal"/>
    <property type="match status" value="1"/>
</dbReference>
<keyword evidence="3" id="KW-0963">Cytoplasm</keyword>
<dbReference type="InterPro" id="IPR024743">
    <property type="entry name" value="Dynein_HC_stalk"/>
</dbReference>
<dbReference type="InterPro" id="IPR041658">
    <property type="entry name" value="AAA_lid_11"/>
</dbReference>
<dbReference type="Proteomes" id="UP001055712">
    <property type="component" value="Unassembled WGS sequence"/>
</dbReference>
<feature type="region of interest" description="Disordered" evidence="17">
    <location>
        <begin position="913"/>
        <end position="937"/>
    </location>
</feature>
<dbReference type="GO" id="GO:0005524">
    <property type="term" value="F:ATP binding"/>
    <property type="evidence" value="ECO:0007669"/>
    <property type="project" value="UniProtKB-KW"/>
</dbReference>
<dbReference type="InterPro" id="IPR027417">
    <property type="entry name" value="P-loop_NTPase"/>
</dbReference>
<evidence type="ECO:0000313" key="20">
    <source>
        <dbReference type="Proteomes" id="UP001055712"/>
    </source>
</evidence>
<evidence type="ECO:0000256" key="16">
    <source>
        <dbReference type="SAM" id="Coils"/>
    </source>
</evidence>
<dbReference type="InterPro" id="IPR043157">
    <property type="entry name" value="Dynein_AAA1S"/>
</dbReference>
<dbReference type="SUPFAM" id="SSF52540">
    <property type="entry name" value="P-loop containing nucleoside triphosphate hydrolases"/>
    <property type="match status" value="4"/>
</dbReference>
<keyword evidence="6" id="KW-0547">Nucleotide-binding</keyword>
<keyword evidence="14" id="KW-0206">Cytoskeleton</keyword>
<evidence type="ECO:0000256" key="2">
    <source>
        <dbReference type="ARBA" id="ARBA00008887"/>
    </source>
</evidence>
<dbReference type="GO" id="GO:0005858">
    <property type="term" value="C:axonemal dynein complex"/>
    <property type="evidence" value="ECO:0007669"/>
    <property type="project" value="TreeGrafter"/>
</dbReference>
<dbReference type="Gene3D" id="6.10.140.1060">
    <property type="match status" value="1"/>
</dbReference>
<feature type="coiled-coil region" evidence="16">
    <location>
        <begin position="3374"/>
        <end position="3436"/>
    </location>
</feature>
<evidence type="ECO:0000259" key="18">
    <source>
        <dbReference type="SMART" id="SM00382"/>
    </source>
</evidence>
<feature type="domain" description="AAA+ ATPase" evidence="18">
    <location>
        <begin position="2495"/>
        <end position="2644"/>
    </location>
</feature>
<dbReference type="FunFam" id="3.40.50.300:FF:000049">
    <property type="entry name" value="Dynein, axonemal, heavy chain 5"/>
    <property type="match status" value="1"/>
</dbReference>
<dbReference type="Gene3D" id="1.10.8.710">
    <property type="match status" value="1"/>
</dbReference>
<dbReference type="GO" id="GO:0008569">
    <property type="term" value="F:minus-end-directed microtubule motor activity"/>
    <property type="evidence" value="ECO:0007669"/>
    <property type="project" value="InterPro"/>
</dbReference>
<evidence type="ECO:0000256" key="14">
    <source>
        <dbReference type="ARBA" id="ARBA00023212"/>
    </source>
</evidence>
<dbReference type="Gene3D" id="1.10.287.2620">
    <property type="match status" value="1"/>
</dbReference>
<dbReference type="Pfam" id="PF17852">
    <property type="entry name" value="Dynein_AAA_lid"/>
    <property type="match status" value="1"/>
</dbReference>
<evidence type="ECO:0000256" key="13">
    <source>
        <dbReference type="ARBA" id="ARBA00023175"/>
    </source>
</evidence>
<dbReference type="InterPro" id="IPR024317">
    <property type="entry name" value="Dynein_heavy_chain_D4_dom"/>
</dbReference>
<feature type="coiled-coil region" evidence="16">
    <location>
        <begin position="3681"/>
        <end position="3757"/>
    </location>
</feature>
<dbReference type="Gene3D" id="3.20.180.20">
    <property type="entry name" value="Dynein heavy chain, N-terminal domain 2"/>
    <property type="match status" value="1"/>
</dbReference>
<comment type="caution">
    <text evidence="19">The sequence shown here is derived from an EMBL/GenBank/DDBJ whole genome shotgun (WGS) entry which is preliminary data.</text>
</comment>
<dbReference type="Gene3D" id="1.20.58.1120">
    <property type="match status" value="1"/>
</dbReference>
<feature type="domain" description="AAA+ ATPase" evidence="18">
    <location>
        <begin position="1882"/>
        <end position="2019"/>
    </location>
</feature>
<dbReference type="Gene3D" id="1.10.8.720">
    <property type="entry name" value="Region D6 of dynein motor"/>
    <property type="match status" value="1"/>
</dbReference>
<keyword evidence="12" id="KW-0969">Cilium</keyword>
<dbReference type="InterPro" id="IPR004273">
    <property type="entry name" value="Dynein_heavy_D6_P-loop"/>
</dbReference>
<dbReference type="PANTHER" id="PTHR46532">
    <property type="entry name" value="MALE FERTILITY FACTOR KL5"/>
    <property type="match status" value="1"/>
</dbReference>
<reference evidence="19" key="2">
    <citation type="submission" date="2020-11" db="EMBL/GenBank/DDBJ databases">
        <authorList>
            <person name="Cecchin M."/>
            <person name="Marcolungo L."/>
            <person name="Rossato M."/>
            <person name="Girolomoni L."/>
            <person name="Cosentino E."/>
            <person name="Cuine S."/>
            <person name="Li-Beisson Y."/>
            <person name="Delledonne M."/>
            <person name="Ballottari M."/>
        </authorList>
    </citation>
    <scope>NUCLEOTIDE SEQUENCE</scope>
    <source>
        <strain evidence="19">211/11P</strain>
        <tissue evidence="19">Whole cell</tissue>
    </source>
</reference>
<reference evidence="19" key="1">
    <citation type="journal article" date="2019" name="Plant J.">
        <title>Chlorella vulgaris genome assembly and annotation reveals the molecular basis for metabolic acclimation to high light conditions.</title>
        <authorList>
            <person name="Cecchin M."/>
            <person name="Marcolungo L."/>
            <person name="Rossato M."/>
            <person name="Girolomoni L."/>
            <person name="Cosentino E."/>
            <person name="Cuine S."/>
            <person name="Li-Beisson Y."/>
            <person name="Delledonne M."/>
            <person name="Ballottari M."/>
        </authorList>
    </citation>
    <scope>NUCLEOTIDE SEQUENCE</scope>
    <source>
        <strain evidence="19">211/11P</strain>
    </source>
</reference>
<evidence type="ECO:0000256" key="10">
    <source>
        <dbReference type="ARBA" id="ARBA00023017"/>
    </source>
</evidence>
<dbReference type="InterPro" id="IPR003593">
    <property type="entry name" value="AAA+_ATPase"/>
</dbReference>
<feature type="domain" description="AAA+ ATPase" evidence="18">
    <location>
        <begin position="2162"/>
        <end position="2294"/>
    </location>
</feature>
<dbReference type="GO" id="GO:0005874">
    <property type="term" value="C:microtubule"/>
    <property type="evidence" value="ECO:0007669"/>
    <property type="project" value="UniProtKB-KW"/>
</dbReference>
<dbReference type="InterPro" id="IPR013594">
    <property type="entry name" value="Dynein_heavy_tail"/>
</dbReference>
<dbReference type="SMART" id="SM00382">
    <property type="entry name" value="AAA"/>
    <property type="match status" value="3"/>
</dbReference>
<evidence type="ECO:0000256" key="9">
    <source>
        <dbReference type="ARBA" id="ARBA00022846"/>
    </source>
</evidence>
<dbReference type="FunFam" id="3.40.50.300:FF:000044">
    <property type="entry name" value="Dynein heavy chain 5, axonemal"/>
    <property type="match status" value="1"/>
</dbReference>
<dbReference type="Pfam" id="PF17857">
    <property type="entry name" value="AAA_lid_1"/>
    <property type="match status" value="1"/>
</dbReference>
<dbReference type="Pfam" id="PF08385">
    <property type="entry name" value="DHC_N1"/>
    <property type="match status" value="1"/>
</dbReference>
<dbReference type="Gene3D" id="1.20.140.100">
    <property type="entry name" value="Dynein heavy chain, N-terminal domain 2"/>
    <property type="match status" value="1"/>
</dbReference>
<evidence type="ECO:0000256" key="7">
    <source>
        <dbReference type="ARBA" id="ARBA00022794"/>
    </source>
</evidence>
<evidence type="ECO:0000256" key="12">
    <source>
        <dbReference type="ARBA" id="ARBA00023069"/>
    </source>
</evidence>
<dbReference type="Gene3D" id="1.20.920.30">
    <property type="match status" value="1"/>
</dbReference>
<dbReference type="InterPro" id="IPR041228">
    <property type="entry name" value="Dynein_C"/>
</dbReference>
<comment type="similarity">
    <text evidence="2">Belongs to the dynein heavy chain family.</text>
</comment>
<dbReference type="InterPro" id="IPR042228">
    <property type="entry name" value="Dynein_linker_3"/>
</dbReference>
<dbReference type="InterPro" id="IPR035706">
    <property type="entry name" value="AAA_9"/>
</dbReference>
<evidence type="ECO:0000256" key="15">
    <source>
        <dbReference type="ARBA" id="ARBA00023273"/>
    </source>
</evidence>
<feature type="compositionally biased region" description="Low complexity" evidence="17">
    <location>
        <begin position="916"/>
        <end position="927"/>
    </location>
</feature>
<dbReference type="OrthoDB" id="509888at2759"/>
<evidence type="ECO:0000256" key="11">
    <source>
        <dbReference type="ARBA" id="ARBA00023054"/>
    </source>
</evidence>
<dbReference type="Gene3D" id="3.10.490.20">
    <property type="match status" value="1"/>
</dbReference>
<keyword evidence="7" id="KW-0970">Cilium biogenesis/degradation</keyword>
<dbReference type="Gene3D" id="1.10.8.1220">
    <property type="match status" value="1"/>
</dbReference>
<dbReference type="FunFam" id="1.10.8.1220:FF:000001">
    <property type="entry name" value="Dynein axonemal heavy chain 5"/>
    <property type="match status" value="1"/>
</dbReference>
<dbReference type="GO" id="GO:0051959">
    <property type="term" value="F:dynein light intermediate chain binding"/>
    <property type="evidence" value="ECO:0007669"/>
    <property type="project" value="InterPro"/>
</dbReference>
<dbReference type="Pfam" id="PF08393">
    <property type="entry name" value="DHC_N2"/>
    <property type="match status" value="1"/>
</dbReference>
<dbReference type="FunFam" id="3.40.50.300:FF:002141">
    <property type="entry name" value="Dynein heavy chain"/>
    <property type="match status" value="1"/>
</dbReference>
<evidence type="ECO:0000256" key="8">
    <source>
        <dbReference type="ARBA" id="ARBA00022840"/>
    </source>
</evidence>
<keyword evidence="11 16" id="KW-0175">Coiled coil</keyword>
<dbReference type="GO" id="GO:0060271">
    <property type="term" value="P:cilium assembly"/>
    <property type="evidence" value="ECO:0007669"/>
    <property type="project" value="UniProtKB-ARBA"/>
</dbReference>
<gene>
    <name evidence="19" type="ORF">D9Q98_004263</name>
</gene>
<keyword evidence="9" id="KW-0282">Flagellum</keyword>
<dbReference type="Pfam" id="PF12775">
    <property type="entry name" value="AAA_7"/>
    <property type="match status" value="1"/>
</dbReference>
<protein>
    <recommendedName>
        <fullName evidence="18">AAA+ ATPase domain-containing protein</fullName>
    </recommendedName>
</protein>
<dbReference type="FunFam" id="3.10.490.20:FF:000010">
    <property type="entry name" value="Dynein heavy chain, putative"/>
    <property type="match status" value="1"/>
</dbReference>
<dbReference type="InterPro" id="IPR041466">
    <property type="entry name" value="Dynein_AAA5_ext"/>
</dbReference>
<dbReference type="InterPro" id="IPR041589">
    <property type="entry name" value="DNAH3_AAA_lid_1"/>
</dbReference>
<dbReference type="Pfam" id="PF12777">
    <property type="entry name" value="MT"/>
    <property type="match status" value="1"/>
</dbReference>
<dbReference type="FunFam" id="1.20.140.100:FF:000003">
    <property type="entry name" value="Dynein, axonemal, heavy chain 5"/>
    <property type="match status" value="1"/>
</dbReference>
<dbReference type="PANTHER" id="PTHR46532:SF4">
    <property type="entry name" value="AAA+ ATPASE DOMAIN-CONTAINING PROTEIN"/>
    <property type="match status" value="1"/>
</dbReference>
<dbReference type="InterPro" id="IPR042219">
    <property type="entry name" value="AAA_lid_11_sf"/>
</dbReference>
<dbReference type="EMBL" id="SIDB01000005">
    <property type="protein sequence ID" value="KAI3432721.1"/>
    <property type="molecule type" value="Genomic_DNA"/>
</dbReference>
<evidence type="ECO:0000256" key="6">
    <source>
        <dbReference type="ARBA" id="ARBA00022741"/>
    </source>
</evidence>
<accession>A0A9D4TRY5</accession>
<organism evidence="19 20">
    <name type="scientific">Chlorella vulgaris</name>
    <name type="common">Green alga</name>
    <dbReference type="NCBI Taxonomy" id="3077"/>
    <lineage>
        <taxon>Eukaryota</taxon>
        <taxon>Viridiplantae</taxon>
        <taxon>Chlorophyta</taxon>
        <taxon>core chlorophytes</taxon>
        <taxon>Trebouxiophyceae</taxon>
        <taxon>Chlorellales</taxon>
        <taxon>Chlorellaceae</taxon>
        <taxon>Chlorella clade</taxon>
        <taxon>Chlorella</taxon>
    </lineage>
</organism>
<dbReference type="Pfam" id="PF18199">
    <property type="entry name" value="Dynein_C"/>
    <property type="match status" value="1"/>
</dbReference>
<dbReference type="Pfam" id="PF03028">
    <property type="entry name" value="Dynein_heavy"/>
    <property type="match status" value="1"/>
</dbReference>
<keyword evidence="13" id="KW-0505">Motor protein</keyword>
<dbReference type="Pfam" id="PF12774">
    <property type="entry name" value="AAA_6"/>
    <property type="match status" value="1"/>
</dbReference>
<dbReference type="FunFam" id="3.40.50.300:FF:000320">
    <property type="entry name" value="Dynein, axonemal, heavy chain 5"/>
    <property type="match status" value="1"/>
</dbReference>
<keyword evidence="5" id="KW-0677">Repeat</keyword>
<name>A0A9D4TRY5_CHLVU</name>
<comment type="subcellular location">
    <subcellularLocation>
        <location evidence="1">Cytoplasm</location>
        <location evidence="1">Cytoskeleton</location>
        <location evidence="1">Flagellum axoneme</location>
    </subcellularLocation>
</comment>
<dbReference type="FunFam" id="3.20.180.20:FF:000001">
    <property type="entry name" value="Dynein axonemal heavy chain 5"/>
    <property type="match status" value="1"/>
</dbReference>
<evidence type="ECO:0000256" key="1">
    <source>
        <dbReference type="ARBA" id="ARBA00004611"/>
    </source>
</evidence>
<dbReference type="InterPro" id="IPR013602">
    <property type="entry name" value="Dynein_heavy_linker"/>
</dbReference>
<sequence length="4577" mass="506705">MDARHKYFADRLADTFDDVTPELAKQAVASFAGDLDEFLAAGGTSSITWFYQVPDSQAEDPNALPQLYVADVHSEPLTSKALCFTRGNVSTAVPPETLSQEVAASELAPQILENLEALLTHLYIPMMEAQQTHSVQGAQAREELLQGAAKLATTLSEAAAAADSQLALPLPEARLLAAAMGGSRGGTKSLTKAAANEELVAEFAAVLAGWCVSLEGALKEGREGGEGVGDVAAAKHGDDAGPESELSYWRRRMSHLTSLEEQLQSGEHRCVVAVCTAAEVPACARWRQLDLQLTEAAAEAAETVKYLGSLEDSLACLYTKAPAQITDSLPLIANNLRMVHSVSRHYSRPAVLASFLRKVANQLTKRCRQHLLSGGKLWEQNRLSLIAALHEACALHAAFAQHVKQLLGGTPSGTAGPAHGAAGTAELVAAACAKYGQFAKRCGKLAGMFGAVHQFGQLEQHTHIEGVSSVLPKFAELVDDFKRRQYDLLDSSRTQYDRDLLEFEVQVHDLEAALQEVLNASFSRAASTEQSLLLLRQYESLLLQYDSDSLRSDLDAKYAAAFQSYCLDLEAVQAQYEKHKAAPPRARNAPPVAGCILWARHLLCRVEAPMQRFRAHPALLASKESKKAIRTYNRLCQALLEYEALWHAAWLRSVDAAKAQLQATLLTQHPETGALLVNLDRGVLQLMREAQYMRRLGLAVPDSAQVVLLQQEKLGQYYGQLSHALKELARLTAAFQPAEQLGPLLAPHLEDLQDKVQPGLLVLTWTSMNVDGYLHRLAQGLARTGELARQVGDLMAHRIEGNLEAVASAQLMHLPADASLTREEFVAQQAQFVGRQVEALSVRNQEVQRACEELLDLAASWPRENGGEVRQGPGTANAFRDHCARSMYQALLSAVKSSFAALQRRLTWWGSADKSGTATPGGTNGNTISADSGSAGSAPIEAPTITSLQQYQQHALRPVFKVDLQLLGPTVVLQPSLDDIQDTISSTAQMVLAVSKQLRMWNCEEAGGTTSYHDLLCQDTDVAAAVKLLTASLEGMREAAAEHLRSYQPFHFLLGANLAAEYAAFAASQPSLEDCEGQLKRISAVEQEISLIPLTHHLGPLTLDCQPLKFALKTEAAAWKSHFSANIHAQAAADLQAYDQYLKELTGKLNRQVEDLEDVRAMMAVLREVSEYEAGLEAVVGPIDDVYALLMRHEVRVPKDEADLLGDTRYSWRKLKKLAGEVADRLATLQVSFKRTLLADVRALVADAVAFRADWEAAGPTVPGLDPMDASERLRKFQQLFEARKRKWEAYSSGEELFGLPVTQYPELYRTQEEIVMLDKLYSLYVSVITTIRGWGDFLWADVVEKIDAMGSQANEYQVQSKRLPIALRDWPAYKDCRRTIDDFLNLLPLFQSLTHKSIRPRHWEGLMAITGRQLVLADDVLKLQHLLDLSLLAHRDDVEELCASAVKEEQIEVKLAAVGAQWAAEAFTFAEHKQRGAVVLKPSDTSELLERLEDSLMVLGSMATNRYSAPFRGEVQGWISKLSTVSETLEGWLTVQSMWQYMEAVFSGGDIVKQLPQEAKRFANIDKNFIKVVAHASETLNVVDTCVSTELLRTMLPHLLEQLEQTQKSLSAYLETKRSEFPRFYFVSDPTLLEILSLGSDPPSVVPHFQSGLFDSLTNVTFDKADRTRILEMFSREGECVPLEAPVEAKGNIEVWLQRLVEGMQSTMKAIIKRAHRRVHEMQLEEFLFSHPAQVALLGLQFQWTADTQAALHAAKTDKGAVSRAAKKAEALLRQLVDITLRSDITRSQRTSLETCITVHIHQKEASEDLVRKKVRDPGDFEWLKQCRFGWREERDTVVISICDVDFEYSYEYLGVKERLVITPLTDVCYITLSQALGMFLGGAPAGPAGTGKTETTKDLGNTLGKYVVVFNCSDQMDYKGLGKIFKGLAQSGLWCCLDEFNRINLDVLSVCAQQIYCVLSAIRERKKSFVFTDGTTVPLDPRVGFFITMNPGYAGRQELPENLKALFRGVTMMVPNRQIIIKVKLAACGYQENEPLSKKFFVLYGLCEQQLSKQAHYDFGLRNILSVLRTAGASKRANPDKSEAVLMMRTLRDMNMSKFVAEDVPLFLALVDDLFPGTRAERSQYPEVMAALEKVVAERGLQPHPSWLQKAMELYETYLVRHGIMVVGPAGAGKTQLIECLAAALTELGTKHVTWRMNPKAITVPQMFGRLDAATGDWTDGIFSVLWRRAAKAKNQHTWIVLDGPVDAIWIENCNTVLDDNKVLTLANGDRIQMTPHMKALFEPENLANASPATVSRAGIIYVSGSELGWAPVVASWLAARSEREAAALRPCFDKYVAATLDYVRLELRPVMHNEPVCQVSTLLTLLSGVLKAGGTPGGTSSGVPQLAPDHYERLFLYCLTWSLGGLLDGRDRVLFDAHLRSLTDQAPEQVLERDTLYEFLVDERTGLWQHWRERIPPWQYPSGVERPRFAQLVIPTLDSVRYEHLLGLVHSAGKATLLVGGPGTAKTCTVQQFLGRLAGEEQCSKTINFSYLTTPGIFQTAMEGAVEKRQGRTFGPPSGKTLTVFIDDISMPAVNEWGDQVTNELVRQLLEQQGFYSLEKPIGDQKTIVDTRFVAAMGSPGAGRNDIPNRLKRQFAIFHVLPPSEAAINGVFGSLMAGRFDPKTFSPEVVSLASRLVPLTMELWGRVQARMLPTPAKFHYLFNLRDLSRVFQGIILAQRDRFASAPTTVVPLAGGTPRVAPPLQQQQGYGGRVSSPEGYLLALWAHECQRVFADKLISLEDKGWVASTVAELAKQAFGPSLALQASEPLMFVDYLREPRRDEATGEVVEARPSCYESVPGGVDEVRRRVEEFMGRLNEASHTLRMELVLFKDALEHVVRLSRLLAMERGSALLVGVGGSGKQSLARLAAYIAGAYTFQITITKTYNVTNLLEDIRGLYKIAGVKGQPVCFIVTDSDIKEDSFLEYINQLLMTGEIAGLIPKDELDVFLNDVRPAMRQECPGVPDTYDNLYSFFINRVRDRLHVVLCFSPVGTKFSRWAQQFPGLIAGCTIDWYLPWPEEALTAVSSHLLDSFPMDCSQEVKGALKHMMASVHVQVTAACQEFFEKYRRQAHVTPKSYLSFINGYKALYSKKLTYSRDLAASINSGLQKMNEAKADIGRMKGELAIKNQSLAEASRQAEVLLKEISESTTVAEKEKGRVAVIVEGVRTKAEEIAVVKSDAEEDLASAKPALDAALAALNSITPKDITSLKALRNPPDVIKRIFDCVLLLRHLPVSKATWQDVKGAMVLAGAYEEAVKMMGDMNFLQSLVNFPKEAINDETVELLGPYFAAPDFNFEAAKKASGNVAGLCNWAKSMCKYHEVAKEVEPKIEKLRESEAELKLATRERQQAEEELAVVQGRLDEMQTQFDAAMAQKQALEQDAAATQARMDAANSLISALGGEEVRWTAQSRLFDDAISRLIGDCAIASSFVSYLGPFNKEFRELLSSRDFQGACLRLGIPVTKDLQVASFLADETEIGEWSVEGLPGDDLSVQNGILVTRATRSPLLVDPQGQGHAWLLKREAANGLRVTQLNDKHFRNVLEDCLASGRPLLIENVEEELDPVLDPVLERRYMRKGKSVLVQLADKEVDVADGFRLYCTTRLPNPRFTPELSAKVTVIDFTVTQAGLEDQLLGSLILKEKGELEAERQHLLAEVQQYSRTIRQLEDDLLYRLSNSRGNLLDDTGLVEILAVTKQTAQEVNERLQTASETRRKINEACEEYRGVARRATLLYFLIAEFAGVNCMYQTSLAQFNELYAAAIDGAERAVVPSKRVLNITDHLTHSIYLYVQRGLFERHKLIFALMLTTKILVSSGSVRPEEVDVLLKMGSALDIAAVRKKPKEWISDAVWLNVVALSALDTFRDLPDSLARGDAAWRAWHDCEAPEAAPVPDYDVRLTRFERMLLVRAFREDRTLLSATSYIAATLGQRFVEGTPLSMERVWAESRPKCPVICLLSPGADPTKLIEDLAKRKKVKTLGVSLGQGQEVVARRHVATAAAEGCWVLLQNAHLGLGYLAEVEQYLSKADQLHDSFRLWITAEPNPAFPIGLLQMGLKVTNEAPVGIKAGLRASYQWVTQDSLDAVNRFEWRQLLFTTCFLHSVVQERRKFGPIGWNVPYEFSQGDLAAVTQFLQNHVADMEAKRSPQPDWATVRYMIASIQYSGRITDDYDRLLMETYAERYYQPEALAKGAVLYRNDQSCTTYAVPDGTDVEVFRAAIEELPGQDSPELFGLHSNADLTFRRLQVQDGLQLILDTQPKSGGGGGGLAREEVVDGVCEELLGKMPPLFAAEATKERLKKLQPLAPLTIHLRQEIDRLNVVLQLVTSTLQDLRLAIAGTIALSDELLGALDALFNARVPPRWAKVSWEASGSGSWFAGLLAGHDQLARWLAGGRPKSYWMSGFFNPQGFLTAVKQEVARRNKWPLDAVLLSSGCTKYADESAVKAAPEDGVHVHGLFLDGAAWGGKENRLVEQERGALFAPLPVMHLTAVLAKDRRKAGVVDLPCYRGKRRTGQRYIDSLMLRSGDPASKWVLRGAAILCSVD</sequence>
<evidence type="ECO:0000313" key="19">
    <source>
        <dbReference type="EMBL" id="KAI3432721.1"/>
    </source>
</evidence>